<keyword evidence="8" id="KW-0496">Mitochondrion</keyword>
<dbReference type="PIRSF" id="PIRSF000362">
    <property type="entry name" value="FNR"/>
    <property type="match status" value="1"/>
</dbReference>
<comment type="similarity">
    <text evidence="2 8">Belongs to the ferredoxin--NADP reductase type 1 family.</text>
</comment>
<dbReference type="Gene3D" id="3.40.50.720">
    <property type="entry name" value="NAD(P)-binding Rossmann-like Domain"/>
    <property type="match status" value="1"/>
</dbReference>
<evidence type="ECO:0000256" key="4">
    <source>
        <dbReference type="ARBA" id="ARBA00022827"/>
    </source>
</evidence>
<feature type="binding site" evidence="10">
    <location>
        <begin position="168"/>
        <end position="171"/>
    </location>
    <ligand>
        <name>NADP(+)</name>
        <dbReference type="ChEBI" id="CHEBI:58349"/>
    </ligand>
</feature>
<evidence type="ECO:0000256" key="1">
    <source>
        <dbReference type="ARBA" id="ARBA00001974"/>
    </source>
</evidence>
<gene>
    <name evidence="12" type="ORF">MAM1_0003d00296</name>
</gene>
<dbReference type="InterPro" id="IPR021163">
    <property type="entry name" value="Ferredox_Rdtase_adrenod"/>
</dbReference>
<feature type="binding site" evidence="10">
    <location>
        <begin position="212"/>
        <end position="213"/>
    </location>
    <ligand>
        <name>NADP(+)</name>
        <dbReference type="ChEBI" id="CHEBI:58349"/>
    </ligand>
</feature>
<dbReference type="PANTHER" id="PTHR48467:SF1">
    <property type="entry name" value="GLUTAMATE SYNTHASE 1 [NADH], CHLOROPLASTIC-LIKE"/>
    <property type="match status" value="1"/>
</dbReference>
<dbReference type="Gene3D" id="3.50.50.60">
    <property type="entry name" value="FAD/NAD(P)-binding domain"/>
    <property type="match status" value="1"/>
</dbReference>
<evidence type="ECO:0000256" key="7">
    <source>
        <dbReference type="ARBA" id="ARBA00048933"/>
    </source>
</evidence>
<dbReference type="OrthoDB" id="333024at2759"/>
<feature type="domain" description="FAD/NAD(P)-binding" evidence="11">
    <location>
        <begin position="17"/>
        <end position="233"/>
    </location>
</feature>
<comment type="catalytic activity">
    <reaction evidence="7 8">
        <text>2 reduced [adrenodoxin] + NADP(+) + H(+) = 2 oxidized [adrenodoxin] + NADPH</text>
        <dbReference type="Rhea" id="RHEA:42312"/>
        <dbReference type="Rhea" id="RHEA-COMP:9998"/>
        <dbReference type="Rhea" id="RHEA-COMP:9999"/>
        <dbReference type="ChEBI" id="CHEBI:15378"/>
        <dbReference type="ChEBI" id="CHEBI:33737"/>
        <dbReference type="ChEBI" id="CHEBI:33738"/>
        <dbReference type="ChEBI" id="CHEBI:57783"/>
        <dbReference type="ChEBI" id="CHEBI:58349"/>
        <dbReference type="EC" id="1.18.1.6"/>
    </reaction>
</comment>
<feature type="binding site" evidence="9">
    <location>
        <position position="27"/>
    </location>
    <ligand>
        <name>FAD</name>
        <dbReference type="ChEBI" id="CHEBI:57692"/>
    </ligand>
</feature>
<dbReference type="SUPFAM" id="SSF51971">
    <property type="entry name" value="Nucleotide-binding domain"/>
    <property type="match status" value="2"/>
</dbReference>
<dbReference type="Pfam" id="PF07992">
    <property type="entry name" value="Pyr_redox_2"/>
    <property type="match status" value="1"/>
</dbReference>
<keyword evidence="6 8" id="KW-0560">Oxidoreductase</keyword>
<dbReference type="GO" id="GO:0071949">
    <property type="term" value="F:FAD binding"/>
    <property type="evidence" value="ECO:0007669"/>
    <property type="project" value="EnsemblFungi"/>
</dbReference>
<feature type="binding site" evidence="9">
    <location>
        <position position="56"/>
    </location>
    <ligand>
        <name>FAD</name>
        <dbReference type="ChEBI" id="CHEBI:57692"/>
    </ligand>
</feature>
<sequence>MSILSRTFTTAATAGPFKLAIVGSGPAGFYTAHRLLKEWPNTQIDMFDSLPVPHGLVRFGVAPDHPEVKNVMTTFDKVAEDGRFRFLGNVPVGTNSSKSLSINDLQKHFDAVLLSYGASEDRKMGIPGEDTFGVESARSFVGWYNGHPYYRDLKLALDDTETAVVVGQGNVALDIARILLSPIDALRKTDITEYALEALSKSRVKHVHVVGRRGPVQVSFTSKELREQMSLPGVEFRADMDFIKREIAESQPFISKNRPLKRLMGLLEKGSPTTHADKSWTAQFLRSPVEVSAQNGRVNGIRYEINRLEGPLEKRRAVGTGEFESQECGMVFTSIGYKSLPIEGVPFDHRQGRVPNTYGKIVDEQDNELAGMYTAGWLKRGPTGVIVSTMTDAYETADTIVDDLKNGKDMLSSSEAGEGDIDGLLKERGIQPVSYHDWKQIEAAEFAVGDKLGKPREKFSRIQDMLAVLGRS</sequence>
<dbReference type="EC" id="1.18.1.6" evidence="8"/>
<dbReference type="STRING" id="91626.A0A0C9LZS4"/>
<feature type="binding site" evidence="9">
    <location>
        <position position="92"/>
    </location>
    <ligand>
        <name>FAD</name>
        <dbReference type="ChEBI" id="CHEBI:57692"/>
    </ligand>
</feature>
<keyword evidence="3 8" id="KW-0285">Flavoprotein</keyword>
<dbReference type="PANTHER" id="PTHR48467">
    <property type="entry name" value="GLUTAMATE SYNTHASE 1 [NADH], CHLOROPLASTIC-LIKE"/>
    <property type="match status" value="1"/>
</dbReference>
<protein>
    <recommendedName>
        <fullName evidence="8">NADPH:adrenodoxin oxidoreductase, mitochondrial</fullName>
        <ecNumber evidence="8">1.18.1.6</ecNumber>
    </recommendedName>
</protein>
<keyword evidence="13" id="KW-1185">Reference proteome</keyword>
<organism evidence="12">
    <name type="scientific">Mucor ambiguus</name>
    <dbReference type="NCBI Taxonomy" id="91626"/>
    <lineage>
        <taxon>Eukaryota</taxon>
        <taxon>Fungi</taxon>
        <taxon>Fungi incertae sedis</taxon>
        <taxon>Mucoromycota</taxon>
        <taxon>Mucoromycotina</taxon>
        <taxon>Mucoromycetes</taxon>
        <taxon>Mucorales</taxon>
        <taxon>Mucorineae</taxon>
        <taxon>Mucoraceae</taxon>
        <taxon>Mucor</taxon>
    </lineage>
</organism>
<dbReference type="EMBL" id="DF836292">
    <property type="protein sequence ID" value="GAN00871.1"/>
    <property type="molecule type" value="Genomic_DNA"/>
</dbReference>
<dbReference type="GO" id="GO:0008860">
    <property type="term" value="F:ferredoxin-NAD+ reductase activity"/>
    <property type="evidence" value="ECO:0007669"/>
    <property type="project" value="EnsemblFungi"/>
</dbReference>
<proteinExistence type="inferred from homology"/>
<evidence type="ECO:0000313" key="13">
    <source>
        <dbReference type="Proteomes" id="UP000053815"/>
    </source>
</evidence>
<evidence type="ECO:0000256" key="3">
    <source>
        <dbReference type="ARBA" id="ARBA00022630"/>
    </source>
</evidence>
<evidence type="ECO:0000256" key="8">
    <source>
        <dbReference type="PIRNR" id="PIRNR000362"/>
    </source>
</evidence>
<comment type="subcellular location">
    <subcellularLocation>
        <location evidence="8">Mitochondrion</location>
    </subcellularLocation>
</comment>
<dbReference type="InterPro" id="IPR036188">
    <property type="entry name" value="FAD/NAD-bd_sf"/>
</dbReference>
<dbReference type="GO" id="GO:0006879">
    <property type="term" value="P:intracellular iron ion homeostasis"/>
    <property type="evidence" value="ECO:0007669"/>
    <property type="project" value="EnsemblFungi"/>
</dbReference>
<evidence type="ECO:0000313" key="12">
    <source>
        <dbReference type="EMBL" id="GAN00871.1"/>
    </source>
</evidence>
<dbReference type="GO" id="GO:0005743">
    <property type="term" value="C:mitochondrial inner membrane"/>
    <property type="evidence" value="ECO:0007669"/>
    <property type="project" value="EnsemblFungi"/>
</dbReference>
<dbReference type="GO" id="GO:0004324">
    <property type="term" value="F:ferredoxin-NADP+ reductase activity"/>
    <property type="evidence" value="ECO:0007669"/>
    <property type="project" value="EnsemblFungi"/>
</dbReference>
<evidence type="ECO:0000256" key="10">
    <source>
        <dbReference type="PIRSR" id="PIRSR000362-2"/>
    </source>
</evidence>
<keyword evidence="4 8" id="KW-0274">FAD</keyword>
<evidence type="ECO:0000256" key="5">
    <source>
        <dbReference type="ARBA" id="ARBA00022857"/>
    </source>
</evidence>
<accession>A0A0C9LZS4</accession>
<name>A0A0C9LZS4_9FUNG</name>
<evidence type="ECO:0000259" key="11">
    <source>
        <dbReference type="Pfam" id="PF07992"/>
    </source>
</evidence>
<evidence type="ECO:0000256" key="9">
    <source>
        <dbReference type="PIRSR" id="PIRSR000362-1"/>
    </source>
</evidence>
<dbReference type="PRINTS" id="PR00419">
    <property type="entry name" value="ADXRDTASE"/>
</dbReference>
<dbReference type="Proteomes" id="UP000053815">
    <property type="component" value="Unassembled WGS sequence"/>
</dbReference>
<feature type="binding site" evidence="10">
    <location>
        <position position="224"/>
    </location>
    <ligand>
        <name>NADP(+)</name>
        <dbReference type="ChEBI" id="CHEBI:58349"/>
    </ligand>
</feature>
<keyword evidence="5 8" id="KW-0521">NADP</keyword>
<reference evidence="12" key="1">
    <citation type="submission" date="2014-09" db="EMBL/GenBank/DDBJ databases">
        <title>Draft genome sequence of an oleaginous Mucoromycotina fungus Mucor ambiguus NBRC6742.</title>
        <authorList>
            <person name="Takeda I."/>
            <person name="Yamane N."/>
            <person name="Morita T."/>
            <person name="Tamano K."/>
            <person name="Machida M."/>
            <person name="Baker S."/>
            <person name="Koike H."/>
        </authorList>
    </citation>
    <scope>NUCLEOTIDE SEQUENCE</scope>
    <source>
        <strain evidence="12">NBRC 6742</strain>
    </source>
</reference>
<evidence type="ECO:0000256" key="6">
    <source>
        <dbReference type="ARBA" id="ARBA00023002"/>
    </source>
</evidence>
<feature type="binding site" evidence="10">
    <location>
        <position position="384"/>
    </location>
    <ligand>
        <name>NADP(+)</name>
        <dbReference type="ChEBI" id="CHEBI:58349"/>
    </ligand>
</feature>
<dbReference type="InterPro" id="IPR055275">
    <property type="entry name" value="Ferredox_Rdtase"/>
</dbReference>
<dbReference type="GO" id="GO:0006744">
    <property type="term" value="P:ubiquinone biosynthetic process"/>
    <property type="evidence" value="ECO:0007669"/>
    <property type="project" value="EnsemblFungi"/>
</dbReference>
<feature type="binding site" evidence="9">
    <location>
        <begin position="384"/>
        <end position="386"/>
    </location>
    <ligand>
        <name>FAD</name>
        <dbReference type="ChEBI" id="CHEBI:57692"/>
    </ligand>
</feature>
<dbReference type="InterPro" id="IPR023753">
    <property type="entry name" value="FAD/NAD-binding_dom"/>
</dbReference>
<evidence type="ECO:0000256" key="2">
    <source>
        <dbReference type="ARBA" id="ARBA00008312"/>
    </source>
</evidence>
<comment type="cofactor">
    <cofactor evidence="1 8 9">
        <name>FAD</name>
        <dbReference type="ChEBI" id="CHEBI:57692"/>
    </cofactor>
</comment>
<feature type="binding site" evidence="9">
    <location>
        <position position="377"/>
    </location>
    <ligand>
        <name>FAD</name>
        <dbReference type="ChEBI" id="CHEBI:57692"/>
    </ligand>
</feature>
<dbReference type="AlphaFoldDB" id="A0A0C9LZS4"/>